<dbReference type="InterPro" id="IPR016181">
    <property type="entry name" value="Acyl_CoA_acyltransferase"/>
</dbReference>
<dbReference type="Proteomes" id="UP000192917">
    <property type="component" value="Unassembled WGS sequence"/>
</dbReference>
<feature type="domain" description="N-acetyltransferase" evidence="1">
    <location>
        <begin position="10"/>
        <end position="173"/>
    </location>
</feature>
<sequence length="182" mass="19898">MSSQPAIERPTLRASLDGDLPAIQAIYAHHVLHGSGSFELEPPDLDEMTARRRAILERGLPYLVADWQGAVAGYAYAGPYRPRPAYRFTLEVSVYVAPDRQRLGLGRLLLGGLIERAEALGYRQLIAVVGDSANLASIGLHESLGFQRAGVLRSVGWKHGRWLDSVFLQRSLGAGDDAPPER</sequence>
<evidence type="ECO:0000259" key="1">
    <source>
        <dbReference type="PROSITE" id="PS51186"/>
    </source>
</evidence>
<accession>A0A1Y6C8G7</accession>
<organism evidence="2 3">
    <name type="scientific">Tistlia consotensis USBA 355</name>
    <dbReference type="NCBI Taxonomy" id="560819"/>
    <lineage>
        <taxon>Bacteria</taxon>
        <taxon>Pseudomonadati</taxon>
        <taxon>Pseudomonadota</taxon>
        <taxon>Alphaproteobacteria</taxon>
        <taxon>Rhodospirillales</taxon>
        <taxon>Rhodovibrionaceae</taxon>
        <taxon>Tistlia</taxon>
    </lineage>
</organism>
<keyword evidence="2" id="KW-0808">Transferase</keyword>
<dbReference type="Pfam" id="PF00583">
    <property type="entry name" value="Acetyltransf_1"/>
    <property type="match status" value="1"/>
</dbReference>
<dbReference type="PANTHER" id="PTHR43072">
    <property type="entry name" value="N-ACETYLTRANSFERASE"/>
    <property type="match status" value="1"/>
</dbReference>
<dbReference type="GO" id="GO:0016747">
    <property type="term" value="F:acyltransferase activity, transferring groups other than amino-acyl groups"/>
    <property type="evidence" value="ECO:0007669"/>
    <property type="project" value="InterPro"/>
</dbReference>
<evidence type="ECO:0000313" key="2">
    <source>
        <dbReference type="EMBL" id="SMF51506.1"/>
    </source>
</evidence>
<dbReference type="PROSITE" id="PS51186">
    <property type="entry name" value="GNAT"/>
    <property type="match status" value="1"/>
</dbReference>
<protein>
    <submittedName>
        <fullName evidence="2">Phosphinothricin acetyltransferase</fullName>
    </submittedName>
</protein>
<evidence type="ECO:0000313" key="3">
    <source>
        <dbReference type="Proteomes" id="UP000192917"/>
    </source>
</evidence>
<dbReference type="EMBL" id="FWZX01000018">
    <property type="protein sequence ID" value="SMF51506.1"/>
    <property type="molecule type" value="Genomic_DNA"/>
</dbReference>
<dbReference type="InterPro" id="IPR000182">
    <property type="entry name" value="GNAT_dom"/>
</dbReference>
<dbReference type="SUPFAM" id="SSF55729">
    <property type="entry name" value="Acyl-CoA N-acyltransferases (Nat)"/>
    <property type="match status" value="1"/>
</dbReference>
<dbReference type="RefSeq" id="WP_085124418.1">
    <property type="nucleotide sequence ID" value="NZ_FWZX01000018.1"/>
</dbReference>
<dbReference type="Gene3D" id="3.40.630.30">
    <property type="match status" value="1"/>
</dbReference>
<reference evidence="2 3" key="1">
    <citation type="submission" date="2017-04" db="EMBL/GenBank/DDBJ databases">
        <authorList>
            <person name="Afonso C.L."/>
            <person name="Miller P.J."/>
            <person name="Scott M.A."/>
            <person name="Spackman E."/>
            <person name="Goraichik I."/>
            <person name="Dimitrov K.M."/>
            <person name="Suarez D.L."/>
            <person name="Swayne D.E."/>
        </authorList>
    </citation>
    <scope>NUCLEOTIDE SEQUENCE [LARGE SCALE GENOMIC DNA]</scope>
    <source>
        <strain evidence="2 3">USBA 355</strain>
    </source>
</reference>
<gene>
    <name evidence="2" type="ORF">SAMN05428998_11844</name>
</gene>
<dbReference type="PANTHER" id="PTHR43072:SF8">
    <property type="entry name" value="ACYLTRANSFERASE FABY-RELATED"/>
    <property type="match status" value="1"/>
</dbReference>
<keyword evidence="3" id="KW-1185">Reference proteome</keyword>
<dbReference type="AlphaFoldDB" id="A0A1Y6C8G7"/>
<name>A0A1Y6C8G7_9PROT</name>
<proteinExistence type="predicted"/>
<dbReference type="STRING" id="560819.SAMN05428998_11844"/>